<dbReference type="SUPFAM" id="SSF55785">
    <property type="entry name" value="PYP-like sensor domain (PAS domain)"/>
    <property type="match status" value="1"/>
</dbReference>
<dbReference type="PROSITE" id="PS50883">
    <property type="entry name" value="EAL"/>
    <property type="match status" value="1"/>
</dbReference>
<dbReference type="InterPro" id="IPR029787">
    <property type="entry name" value="Nucleotide_cyclase"/>
</dbReference>
<feature type="domain" description="PAS" evidence="2">
    <location>
        <begin position="160"/>
        <end position="204"/>
    </location>
</feature>
<reference evidence="5 6" key="1">
    <citation type="submission" date="2017-12" db="EMBL/GenBank/DDBJ databases">
        <title>Pharmacopeia of the Arctic Ocean.</title>
        <authorList>
            <person name="Collins E."/>
            <person name="Ducluzeau A.-L."/>
        </authorList>
    </citation>
    <scope>NUCLEOTIDE SEQUENCE [LARGE SCALE GENOMIC DNA]</scope>
    <source>
        <strain evidence="5 6">DSM 23325</strain>
    </source>
</reference>
<dbReference type="SMART" id="SM00052">
    <property type="entry name" value="EAL"/>
    <property type="match status" value="1"/>
</dbReference>
<dbReference type="Gene3D" id="3.20.20.450">
    <property type="entry name" value="EAL domain"/>
    <property type="match status" value="1"/>
</dbReference>
<dbReference type="PANTHER" id="PTHR44757">
    <property type="entry name" value="DIGUANYLATE CYCLASE DGCP"/>
    <property type="match status" value="1"/>
</dbReference>
<dbReference type="SMART" id="SM00267">
    <property type="entry name" value="GGDEF"/>
    <property type="match status" value="1"/>
</dbReference>
<dbReference type="NCBIfam" id="TIGR00229">
    <property type="entry name" value="sensory_box"/>
    <property type="match status" value="1"/>
</dbReference>
<keyword evidence="1" id="KW-1133">Transmembrane helix</keyword>
<dbReference type="Gene3D" id="3.30.450.20">
    <property type="entry name" value="PAS domain"/>
    <property type="match status" value="1"/>
</dbReference>
<dbReference type="InterPro" id="IPR035965">
    <property type="entry name" value="PAS-like_dom_sf"/>
</dbReference>
<feature type="domain" description="GGDEF" evidence="4">
    <location>
        <begin position="316"/>
        <end position="449"/>
    </location>
</feature>
<dbReference type="PROSITE" id="PS50112">
    <property type="entry name" value="PAS"/>
    <property type="match status" value="1"/>
</dbReference>
<feature type="transmembrane region" description="Helical" evidence="1">
    <location>
        <begin position="98"/>
        <end position="117"/>
    </location>
</feature>
<evidence type="ECO:0000313" key="6">
    <source>
        <dbReference type="Proteomes" id="UP000233565"/>
    </source>
</evidence>
<evidence type="ECO:0008006" key="7">
    <source>
        <dbReference type="Google" id="ProtNLM"/>
    </source>
</evidence>
<dbReference type="InterPro" id="IPR000160">
    <property type="entry name" value="GGDEF_dom"/>
</dbReference>
<protein>
    <recommendedName>
        <fullName evidence="7">PAS domain S-box-containing protein/diguanylate cyclase (GGDEF) domain-containing protein</fullName>
    </recommendedName>
</protein>
<gene>
    <name evidence="5" type="ORF">CXG46_15480</name>
</gene>
<proteinExistence type="predicted"/>
<evidence type="ECO:0000259" key="3">
    <source>
        <dbReference type="PROSITE" id="PS50883"/>
    </source>
</evidence>
<comment type="caution">
    <text evidence="5">The sequence shown here is derived from an EMBL/GenBank/DDBJ whole genome shotgun (WGS) entry which is preliminary data.</text>
</comment>
<accession>A0ABX4QV79</accession>
<dbReference type="InterPro" id="IPR035919">
    <property type="entry name" value="EAL_sf"/>
</dbReference>
<evidence type="ECO:0000313" key="5">
    <source>
        <dbReference type="EMBL" id="PKH38450.1"/>
    </source>
</evidence>
<feature type="transmembrane region" description="Helical" evidence="1">
    <location>
        <begin position="73"/>
        <end position="91"/>
    </location>
</feature>
<dbReference type="Pfam" id="PF00990">
    <property type="entry name" value="GGDEF"/>
    <property type="match status" value="1"/>
</dbReference>
<feature type="transmembrane region" description="Helical" evidence="1">
    <location>
        <begin position="129"/>
        <end position="147"/>
    </location>
</feature>
<dbReference type="EMBL" id="PJBV01000033">
    <property type="protein sequence ID" value="PKH38450.1"/>
    <property type="molecule type" value="Genomic_DNA"/>
</dbReference>
<dbReference type="InterPro" id="IPR001633">
    <property type="entry name" value="EAL_dom"/>
</dbReference>
<dbReference type="Proteomes" id="UP000233565">
    <property type="component" value="Unassembled WGS sequence"/>
</dbReference>
<keyword evidence="1" id="KW-0472">Membrane</keyword>
<dbReference type="SUPFAM" id="SSF55073">
    <property type="entry name" value="Nucleotide cyclase"/>
    <property type="match status" value="1"/>
</dbReference>
<sequence>MVAVIGLITVLLPPYDGPWWVIGLAVLVLGLSALVFFASRLRGRRSWLDPLAAYLLFPYAALLHDAAGAGAGGSSSGMTALLLLPILWLAITGTPHQLWVASALAVLTFAVPIVLVGPPGYSWGDWRRAVVWCAVALVIAPVLQRIVRDLVRQSRRVRIANDRVERLFDDAPHGVALLDPVGTIIRVNVSMSVMVGLEPVDMVGHRLGAFETPGEDRIQDHLGRLMFRRGESHSTECRLRDSGGNDVNVSLSSTVVSDSEMGDIVMVNVVDISDRRRYLDRLSHLADHDVLTGLANRRRFETELERHLDHCRRHGPSGALLLLDLDNFKQVNDSLGHNAGDQLLVVIAGLLRRSIRSTDVVGRLGGDEFAILLTDADQADAARVAELVVERVRTHAATLDGVARRVTASVGAVTFRAASEHAADALALADMTMYDAKEAGRNQVAVLTEGDVRGPRTSARLHWQSRIEAALENDRFELHLQPIMNIADGRISSAEVLLRLRDQDELVPPARFIYIAERVGLMPRVDAWVVDKSLELLARLRREHDPEFEFEVNLSGHSIGSTEIESVIVSSLATHGVDPSALILEITETAAVGDVALARDFAERMTDLGCAFALDDFGAGFGSFYYLKHLFFDYVKIDGEFVAHVHESQVDRTIMRSIVGIARDLGKRTVAEFVSSQEILDVCREEGVDFAQGYLIGKPVPYDEFVERFMPSATAVARG</sequence>
<evidence type="ECO:0000259" key="4">
    <source>
        <dbReference type="PROSITE" id="PS50887"/>
    </source>
</evidence>
<dbReference type="Gene3D" id="3.30.70.270">
    <property type="match status" value="1"/>
</dbReference>
<dbReference type="CDD" id="cd00130">
    <property type="entry name" value="PAS"/>
    <property type="match status" value="1"/>
</dbReference>
<keyword evidence="1" id="KW-0812">Transmembrane</keyword>
<name>A0ABX4QV79_9ACTN</name>
<dbReference type="SUPFAM" id="SSF141868">
    <property type="entry name" value="EAL domain-like"/>
    <property type="match status" value="1"/>
</dbReference>
<dbReference type="CDD" id="cd01949">
    <property type="entry name" value="GGDEF"/>
    <property type="match status" value="1"/>
</dbReference>
<dbReference type="PROSITE" id="PS50887">
    <property type="entry name" value="GGDEF"/>
    <property type="match status" value="1"/>
</dbReference>
<keyword evidence="6" id="KW-1185">Reference proteome</keyword>
<dbReference type="InterPro" id="IPR043128">
    <property type="entry name" value="Rev_trsase/Diguanyl_cyclase"/>
</dbReference>
<organism evidence="5 6">
    <name type="scientific">Nocardioides alpinus</name>
    <dbReference type="NCBI Taxonomy" id="748909"/>
    <lineage>
        <taxon>Bacteria</taxon>
        <taxon>Bacillati</taxon>
        <taxon>Actinomycetota</taxon>
        <taxon>Actinomycetes</taxon>
        <taxon>Propionibacteriales</taxon>
        <taxon>Nocardioidaceae</taxon>
        <taxon>Nocardioides</taxon>
    </lineage>
</organism>
<evidence type="ECO:0000259" key="2">
    <source>
        <dbReference type="PROSITE" id="PS50112"/>
    </source>
</evidence>
<evidence type="ECO:0000256" key="1">
    <source>
        <dbReference type="SAM" id="Phobius"/>
    </source>
</evidence>
<dbReference type="NCBIfam" id="TIGR00254">
    <property type="entry name" value="GGDEF"/>
    <property type="match status" value="1"/>
</dbReference>
<dbReference type="InterPro" id="IPR000014">
    <property type="entry name" value="PAS"/>
</dbReference>
<dbReference type="Pfam" id="PF13426">
    <property type="entry name" value="PAS_9"/>
    <property type="match status" value="1"/>
</dbReference>
<feature type="domain" description="EAL" evidence="3">
    <location>
        <begin position="460"/>
        <end position="713"/>
    </location>
</feature>
<dbReference type="CDD" id="cd01948">
    <property type="entry name" value="EAL"/>
    <property type="match status" value="1"/>
</dbReference>
<feature type="transmembrane region" description="Helical" evidence="1">
    <location>
        <begin position="19"/>
        <end position="39"/>
    </location>
</feature>
<dbReference type="PANTHER" id="PTHR44757:SF2">
    <property type="entry name" value="BIOFILM ARCHITECTURE MAINTENANCE PROTEIN MBAA"/>
    <property type="match status" value="1"/>
</dbReference>
<dbReference type="InterPro" id="IPR052155">
    <property type="entry name" value="Biofilm_reg_signaling"/>
</dbReference>
<dbReference type="Pfam" id="PF00563">
    <property type="entry name" value="EAL"/>
    <property type="match status" value="1"/>
</dbReference>